<dbReference type="Gramene" id="Ma06_t32760.1">
    <property type="protein sequence ID" value="Ma06_p32760.1"/>
    <property type="gene ID" value="Ma06_g32760"/>
</dbReference>
<keyword evidence="7 14" id="KW-1133">Transmembrane helix</keyword>
<evidence type="ECO:0000313" key="15">
    <source>
        <dbReference type="EMBL" id="CAG1848105.1"/>
    </source>
</evidence>
<dbReference type="PANTHER" id="PTHR47944:SF4">
    <property type="entry name" value="OS09G0441700 PROTEIN"/>
    <property type="match status" value="1"/>
</dbReference>
<evidence type="ECO:0000256" key="2">
    <source>
        <dbReference type="ARBA" id="ARBA00004167"/>
    </source>
</evidence>
<evidence type="ECO:0000256" key="7">
    <source>
        <dbReference type="ARBA" id="ARBA00022989"/>
    </source>
</evidence>
<evidence type="ECO:0000256" key="1">
    <source>
        <dbReference type="ARBA" id="ARBA00001971"/>
    </source>
</evidence>
<feature type="transmembrane region" description="Helical" evidence="14">
    <location>
        <begin position="6"/>
        <end position="25"/>
    </location>
</feature>
<dbReference type="OrthoDB" id="1470350at2759"/>
<evidence type="ECO:0000256" key="6">
    <source>
        <dbReference type="ARBA" id="ARBA00022723"/>
    </source>
</evidence>
<keyword evidence="4 11" id="KW-0349">Heme</keyword>
<gene>
    <name evidence="15" type="ORF">GSMUA_179000.1</name>
</gene>
<evidence type="ECO:0000256" key="11">
    <source>
        <dbReference type="PIRSR" id="PIRSR602401-1"/>
    </source>
</evidence>
<proteinExistence type="inferred from homology"/>
<dbReference type="OMA" id="WMIEEFF"/>
<keyword evidence="9 11" id="KW-0408">Iron</keyword>
<comment type="similarity">
    <text evidence="3 12">Belongs to the cytochrome P450 family.</text>
</comment>
<dbReference type="InParanoid" id="A0A804JN01"/>
<dbReference type="FunFam" id="1.10.630.10:FF:000097">
    <property type="entry name" value="Cytochrome P-450 19"/>
    <property type="match status" value="1"/>
</dbReference>
<dbReference type="GO" id="GO:0016020">
    <property type="term" value="C:membrane"/>
    <property type="evidence" value="ECO:0007669"/>
    <property type="project" value="UniProtKB-SubCell"/>
</dbReference>
<keyword evidence="17" id="KW-1185">Reference proteome</keyword>
<evidence type="ECO:0000256" key="14">
    <source>
        <dbReference type="SAM" id="Phobius"/>
    </source>
</evidence>
<dbReference type="InterPro" id="IPR002401">
    <property type="entry name" value="Cyt_P450_E_grp-I"/>
</dbReference>
<dbReference type="PROSITE" id="PS00086">
    <property type="entry name" value="CYTOCHROME_P450"/>
    <property type="match status" value="1"/>
</dbReference>
<dbReference type="AlphaFoldDB" id="A0A804JN01"/>
<dbReference type="GO" id="GO:0020037">
    <property type="term" value="F:heme binding"/>
    <property type="evidence" value="ECO:0007669"/>
    <property type="project" value="InterPro"/>
</dbReference>
<dbReference type="KEGG" id="mus:103989878"/>
<dbReference type="InterPro" id="IPR036396">
    <property type="entry name" value="Cyt_P450_sf"/>
</dbReference>
<keyword evidence="8 12" id="KW-0560">Oxidoreductase</keyword>
<organism evidence="16 17">
    <name type="scientific">Musa acuminata subsp. malaccensis</name>
    <name type="common">Wild banana</name>
    <name type="synonym">Musa malaccensis</name>
    <dbReference type="NCBI Taxonomy" id="214687"/>
    <lineage>
        <taxon>Eukaryota</taxon>
        <taxon>Viridiplantae</taxon>
        <taxon>Streptophyta</taxon>
        <taxon>Embryophyta</taxon>
        <taxon>Tracheophyta</taxon>
        <taxon>Spermatophyta</taxon>
        <taxon>Magnoliopsida</taxon>
        <taxon>Liliopsida</taxon>
        <taxon>Zingiberales</taxon>
        <taxon>Musaceae</taxon>
        <taxon>Musa</taxon>
    </lineage>
</organism>
<dbReference type="PRINTS" id="PR00463">
    <property type="entry name" value="EP450I"/>
</dbReference>
<sequence>MEIPLSAIYLAIVLVFTLLTALAGGRRRRKLNLPPGPRPWPVIGNLNLIGRLPYRSLAALAQKHGPLMHLRFGSFPVVVGSSVDMAKFFLKTHDLSFVSRRKTAAGKYTFYNYSDIGWSPYGPYWRQARRICIMELFTTKRLDSYQYIRVEEVRCLLQDLFRSAETPVLLKDHLFTINLNIMSRMVLGRKYTQEQSLSSVAPTAIVPQEEFKEMVEELLLLNGVINVGDLIPWLNFLDLQGYVKRMKMLGKRFDRFLEHVLDEHNERRRREGKAFVPRDMADVLLELADDDGLEVKLERHCLKAFILDMFVAGTDTSTITIEWAISEILKRPETFDKATEELDRVIGRGRWVEEEDVHRLPYIEAIVKETMRMHPVAPLLIPRFSREHTTVDGYDIPARTGVLVNVWAIGRDPAVWDAPEEFRPERFVGSPIDVKGHHFELLPFGAGRRMCPGYSLGLKLIGDGVAHDAQNDGSGVWGVCELHRRDRVLPAGPGGLPVARLRGMAFNLTDIGGIGGGKTLNSAFSSPPTTRQVGNARRS</sequence>
<keyword evidence="6 11" id="KW-0479">Metal-binding</keyword>
<dbReference type="SUPFAM" id="SSF48264">
    <property type="entry name" value="Cytochrome P450"/>
    <property type="match status" value="1"/>
</dbReference>
<evidence type="ECO:0000256" key="4">
    <source>
        <dbReference type="ARBA" id="ARBA00022617"/>
    </source>
</evidence>
<name>A0A804JN01_MUSAM</name>
<evidence type="ECO:0000313" key="16">
    <source>
        <dbReference type="EnsemblPlants" id="Ma06_p32760.1"/>
    </source>
</evidence>
<evidence type="ECO:0000256" key="3">
    <source>
        <dbReference type="ARBA" id="ARBA00010617"/>
    </source>
</evidence>
<evidence type="ECO:0000256" key="13">
    <source>
        <dbReference type="SAM" id="MobiDB-lite"/>
    </source>
</evidence>
<dbReference type="Proteomes" id="UP000012960">
    <property type="component" value="Unplaced"/>
</dbReference>
<reference evidence="16" key="2">
    <citation type="submission" date="2021-05" db="UniProtKB">
        <authorList>
            <consortium name="EnsemblPlants"/>
        </authorList>
    </citation>
    <scope>IDENTIFICATION</scope>
    <source>
        <strain evidence="16">subsp. malaccensis</strain>
    </source>
</reference>
<comment type="cofactor">
    <cofactor evidence="1 11">
        <name>heme</name>
        <dbReference type="ChEBI" id="CHEBI:30413"/>
    </cofactor>
</comment>
<dbReference type="GO" id="GO:0016705">
    <property type="term" value="F:oxidoreductase activity, acting on paired donors, with incorporation or reduction of molecular oxygen"/>
    <property type="evidence" value="ECO:0007669"/>
    <property type="project" value="InterPro"/>
</dbReference>
<dbReference type="Pfam" id="PF00067">
    <property type="entry name" value="p450"/>
    <property type="match status" value="1"/>
</dbReference>
<dbReference type="InterPro" id="IPR001128">
    <property type="entry name" value="Cyt_P450"/>
</dbReference>
<dbReference type="PANTHER" id="PTHR47944">
    <property type="entry name" value="CYTOCHROME P450 98A9"/>
    <property type="match status" value="1"/>
</dbReference>
<dbReference type="InterPro" id="IPR017972">
    <property type="entry name" value="Cyt_P450_CS"/>
</dbReference>
<feature type="compositionally biased region" description="Polar residues" evidence="13">
    <location>
        <begin position="519"/>
        <end position="533"/>
    </location>
</feature>
<dbReference type="EMBL" id="HG996471">
    <property type="protein sequence ID" value="CAG1848105.1"/>
    <property type="molecule type" value="Genomic_DNA"/>
</dbReference>
<feature type="region of interest" description="Disordered" evidence="13">
    <location>
        <begin position="519"/>
        <end position="539"/>
    </location>
</feature>
<comment type="subcellular location">
    <subcellularLocation>
        <location evidence="2">Membrane</location>
        <topology evidence="2">Single-pass membrane protein</topology>
    </subcellularLocation>
</comment>
<evidence type="ECO:0000313" key="17">
    <source>
        <dbReference type="Proteomes" id="UP000012960"/>
    </source>
</evidence>
<dbReference type="PRINTS" id="PR00385">
    <property type="entry name" value="P450"/>
</dbReference>
<evidence type="ECO:0000256" key="10">
    <source>
        <dbReference type="ARBA" id="ARBA00023136"/>
    </source>
</evidence>
<evidence type="ECO:0000256" key="12">
    <source>
        <dbReference type="RuleBase" id="RU000461"/>
    </source>
</evidence>
<dbReference type="GO" id="GO:0080027">
    <property type="term" value="P:response to herbivore"/>
    <property type="evidence" value="ECO:0007669"/>
    <property type="project" value="UniProtKB-ARBA"/>
</dbReference>
<protein>
    <submittedName>
        <fullName evidence="15">(wild Malaysian banana) hypothetical protein</fullName>
    </submittedName>
</protein>
<dbReference type="GO" id="GO:0005506">
    <property type="term" value="F:iron ion binding"/>
    <property type="evidence" value="ECO:0007669"/>
    <property type="project" value="InterPro"/>
</dbReference>
<dbReference type="GO" id="GO:0010333">
    <property type="term" value="F:terpene synthase activity"/>
    <property type="evidence" value="ECO:0007669"/>
    <property type="project" value="UniProtKB-ARBA"/>
</dbReference>
<keyword evidence="12" id="KW-0503">Monooxygenase</keyword>
<reference evidence="15" key="1">
    <citation type="submission" date="2021-03" db="EMBL/GenBank/DDBJ databases">
        <authorList>
            <consortium name="Genoscope - CEA"/>
            <person name="William W."/>
        </authorList>
    </citation>
    <scope>NUCLEOTIDE SEQUENCE</scope>
    <source>
        <strain evidence="15">Doubled-haploid Pahang</strain>
    </source>
</reference>
<keyword evidence="10 14" id="KW-0472">Membrane</keyword>
<dbReference type="EnsemblPlants" id="Ma06_t32760.1">
    <property type="protein sequence ID" value="Ma06_p32760.1"/>
    <property type="gene ID" value="Ma06_g32760"/>
</dbReference>
<accession>A0A804JN01</accession>
<evidence type="ECO:0000256" key="8">
    <source>
        <dbReference type="ARBA" id="ARBA00023002"/>
    </source>
</evidence>
<evidence type="ECO:0000256" key="9">
    <source>
        <dbReference type="ARBA" id="ARBA00023004"/>
    </source>
</evidence>
<feature type="binding site" description="axial binding residue" evidence="11">
    <location>
        <position position="451"/>
    </location>
    <ligand>
        <name>heme</name>
        <dbReference type="ChEBI" id="CHEBI:30413"/>
    </ligand>
    <ligandPart>
        <name>Fe</name>
        <dbReference type="ChEBI" id="CHEBI:18248"/>
    </ligandPart>
</feature>
<dbReference type="GO" id="GO:0044550">
    <property type="term" value="P:secondary metabolite biosynthetic process"/>
    <property type="evidence" value="ECO:0007669"/>
    <property type="project" value="UniProtKB-ARBA"/>
</dbReference>
<evidence type="ECO:0000256" key="5">
    <source>
        <dbReference type="ARBA" id="ARBA00022692"/>
    </source>
</evidence>
<dbReference type="CDD" id="cd20618">
    <property type="entry name" value="CYP71_clan"/>
    <property type="match status" value="1"/>
</dbReference>
<dbReference type="GO" id="GO:0004497">
    <property type="term" value="F:monooxygenase activity"/>
    <property type="evidence" value="ECO:0007669"/>
    <property type="project" value="UniProtKB-KW"/>
</dbReference>
<keyword evidence="5 14" id="KW-0812">Transmembrane</keyword>
<dbReference type="Gene3D" id="1.10.630.10">
    <property type="entry name" value="Cytochrome P450"/>
    <property type="match status" value="1"/>
</dbReference>